<keyword evidence="1" id="KW-0732">Signal</keyword>
<dbReference type="EMBL" id="JAVIJP010000016">
    <property type="protein sequence ID" value="KAL3641808.1"/>
    <property type="molecule type" value="Genomic_DNA"/>
</dbReference>
<accession>A0ABD3DI71</accession>
<feature type="signal peptide" evidence="1">
    <location>
        <begin position="1"/>
        <end position="23"/>
    </location>
</feature>
<evidence type="ECO:0000313" key="2">
    <source>
        <dbReference type="EMBL" id="KAL3641808.1"/>
    </source>
</evidence>
<dbReference type="AlphaFoldDB" id="A0ABD3DI71"/>
<keyword evidence="3" id="KW-1185">Reference proteome</keyword>
<comment type="caution">
    <text evidence="2">The sequence shown here is derived from an EMBL/GenBank/DDBJ whole genome shotgun (WGS) entry which is preliminary data.</text>
</comment>
<feature type="chain" id="PRO_5044858014" evidence="1">
    <location>
        <begin position="24"/>
        <end position="102"/>
    </location>
</feature>
<evidence type="ECO:0000256" key="1">
    <source>
        <dbReference type="SAM" id="SignalP"/>
    </source>
</evidence>
<proteinExistence type="predicted"/>
<name>A0ABD3DI71_9LAMI</name>
<evidence type="ECO:0000313" key="3">
    <source>
        <dbReference type="Proteomes" id="UP001632038"/>
    </source>
</evidence>
<dbReference type="Proteomes" id="UP001632038">
    <property type="component" value="Unassembled WGS sequence"/>
</dbReference>
<gene>
    <name evidence="2" type="ORF">CASFOL_012623</name>
</gene>
<protein>
    <submittedName>
        <fullName evidence="2">Uncharacterized protein</fullName>
    </submittedName>
</protein>
<organism evidence="2 3">
    <name type="scientific">Castilleja foliolosa</name>
    <dbReference type="NCBI Taxonomy" id="1961234"/>
    <lineage>
        <taxon>Eukaryota</taxon>
        <taxon>Viridiplantae</taxon>
        <taxon>Streptophyta</taxon>
        <taxon>Embryophyta</taxon>
        <taxon>Tracheophyta</taxon>
        <taxon>Spermatophyta</taxon>
        <taxon>Magnoliopsida</taxon>
        <taxon>eudicotyledons</taxon>
        <taxon>Gunneridae</taxon>
        <taxon>Pentapetalae</taxon>
        <taxon>asterids</taxon>
        <taxon>lamiids</taxon>
        <taxon>Lamiales</taxon>
        <taxon>Orobanchaceae</taxon>
        <taxon>Pedicularideae</taxon>
        <taxon>Castillejinae</taxon>
        <taxon>Castilleja</taxon>
    </lineage>
</organism>
<reference evidence="3" key="1">
    <citation type="journal article" date="2024" name="IScience">
        <title>Strigolactones Initiate the Formation of Haustorium-like Structures in Castilleja.</title>
        <authorList>
            <person name="Buerger M."/>
            <person name="Peterson D."/>
            <person name="Chory J."/>
        </authorList>
    </citation>
    <scope>NUCLEOTIDE SEQUENCE [LARGE SCALE GENOMIC DNA]</scope>
</reference>
<sequence length="102" mass="11746">MKLLVLLLLIAILFMQAFVEVAAYSPSQKDGGEEFGGLMKKHKPRHRIMQSCMRETMQQGVEEENMSAGVQELLREVPLCPAWNIWKQRALSLLCKLKDTWK</sequence>